<dbReference type="PaxDb" id="4113-PGSC0003DMT400084817"/>
<evidence type="ECO:0000256" key="1">
    <source>
        <dbReference type="SAM" id="MobiDB-lite"/>
    </source>
</evidence>
<reference evidence="2" key="2">
    <citation type="submission" date="2015-06" db="UniProtKB">
        <authorList>
            <consortium name="EnsemblPlants"/>
        </authorList>
    </citation>
    <scope>IDENTIFICATION</scope>
    <source>
        <strain evidence="2">DM1-3 516 R44</strain>
    </source>
</reference>
<proteinExistence type="predicted"/>
<dbReference type="InParanoid" id="M1D844"/>
<evidence type="ECO:0000313" key="3">
    <source>
        <dbReference type="Proteomes" id="UP000011115"/>
    </source>
</evidence>
<sequence length="109" mass="12127">MTPVLRMEVLGDKRRGTTPQGPTKGILEDDPKAAPKTAKLQPPTIAIYWPWMDPRPVGWGRGSRLKFPCNFHAADPTYDLPARAVNPPTVRRLTQFLGFSFVLGVWGLS</sequence>
<dbReference type="HOGENOM" id="CLU_2188627_0_0_1"/>
<protein>
    <submittedName>
        <fullName evidence="2">Uncharacterized protein</fullName>
    </submittedName>
</protein>
<dbReference type="EnsemblPlants" id="PGSC0003DMT400084817">
    <property type="protein sequence ID" value="PGSC0003DMT400084817"/>
    <property type="gene ID" value="PGSC0003DMG400034388"/>
</dbReference>
<keyword evidence="3" id="KW-1185">Reference proteome</keyword>
<evidence type="ECO:0000313" key="2">
    <source>
        <dbReference type="EnsemblPlants" id="PGSC0003DMT400084817"/>
    </source>
</evidence>
<dbReference type="Proteomes" id="UP000011115">
    <property type="component" value="Unassembled WGS sequence"/>
</dbReference>
<accession>M1D844</accession>
<organism evidence="2 3">
    <name type="scientific">Solanum tuberosum</name>
    <name type="common">Potato</name>
    <dbReference type="NCBI Taxonomy" id="4113"/>
    <lineage>
        <taxon>Eukaryota</taxon>
        <taxon>Viridiplantae</taxon>
        <taxon>Streptophyta</taxon>
        <taxon>Embryophyta</taxon>
        <taxon>Tracheophyta</taxon>
        <taxon>Spermatophyta</taxon>
        <taxon>Magnoliopsida</taxon>
        <taxon>eudicotyledons</taxon>
        <taxon>Gunneridae</taxon>
        <taxon>Pentapetalae</taxon>
        <taxon>asterids</taxon>
        <taxon>lamiids</taxon>
        <taxon>Solanales</taxon>
        <taxon>Solanaceae</taxon>
        <taxon>Solanoideae</taxon>
        <taxon>Solaneae</taxon>
        <taxon>Solanum</taxon>
    </lineage>
</organism>
<dbReference type="Gramene" id="PGSC0003DMT400084817">
    <property type="protein sequence ID" value="PGSC0003DMT400084817"/>
    <property type="gene ID" value="PGSC0003DMG400034388"/>
</dbReference>
<name>M1D844_SOLTU</name>
<feature type="region of interest" description="Disordered" evidence="1">
    <location>
        <begin position="1"/>
        <end position="36"/>
    </location>
</feature>
<dbReference type="AlphaFoldDB" id="M1D844"/>
<reference evidence="3" key="1">
    <citation type="journal article" date="2011" name="Nature">
        <title>Genome sequence and analysis of the tuber crop potato.</title>
        <authorList>
            <consortium name="The Potato Genome Sequencing Consortium"/>
        </authorList>
    </citation>
    <scope>NUCLEOTIDE SEQUENCE [LARGE SCALE GENOMIC DNA]</scope>
    <source>
        <strain evidence="3">cv. DM1-3 516 R44</strain>
    </source>
</reference>